<evidence type="ECO:0000313" key="16">
    <source>
        <dbReference type="Proteomes" id="UP000005408"/>
    </source>
</evidence>
<evidence type="ECO:0000256" key="5">
    <source>
        <dbReference type="ARBA" id="ARBA00019863"/>
    </source>
</evidence>
<dbReference type="GO" id="GO:0005741">
    <property type="term" value="C:mitochondrial outer membrane"/>
    <property type="evidence" value="ECO:0007669"/>
    <property type="project" value="UniProtKB-SubCell"/>
</dbReference>
<evidence type="ECO:0000256" key="13">
    <source>
        <dbReference type="SAM" id="MobiDB-lite"/>
    </source>
</evidence>
<evidence type="ECO:0000259" key="14">
    <source>
        <dbReference type="Pfam" id="PF16026"/>
    </source>
</evidence>
<dbReference type="OrthoDB" id="6140320at2759"/>
<dbReference type="GO" id="GO:0035694">
    <property type="term" value="P:mitochondrial protein catabolic process"/>
    <property type="evidence" value="ECO:0007669"/>
    <property type="project" value="InterPro"/>
</dbReference>
<evidence type="ECO:0000256" key="6">
    <source>
        <dbReference type="ARBA" id="ARBA00022490"/>
    </source>
</evidence>
<evidence type="ECO:0000256" key="9">
    <source>
        <dbReference type="ARBA" id="ARBA00023121"/>
    </source>
</evidence>
<dbReference type="InterPro" id="IPR031981">
    <property type="entry name" value="MIEAP_C"/>
</dbReference>
<evidence type="ECO:0000256" key="11">
    <source>
        <dbReference type="ARBA" id="ARBA00023136"/>
    </source>
</evidence>
<keyword evidence="8" id="KW-0175">Coiled coil</keyword>
<evidence type="ECO:0000256" key="10">
    <source>
        <dbReference type="ARBA" id="ARBA00023128"/>
    </source>
</evidence>
<evidence type="ECO:0000256" key="4">
    <source>
        <dbReference type="ARBA" id="ARBA00008233"/>
    </source>
</evidence>
<dbReference type="AlphaFoldDB" id="A0A8W8LI86"/>
<evidence type="ECO:0000256" key="7">
    <source>
        <dbReference type="ARBA" id="ARBA00022787"/>
    </source>
</evidence>
<keyword evidence="9" id="KW-0446">Lipid-binding</keyword>
<dbReference type="InterPro" id="IPR026169">
    <property type="entry name" value="MIEAP"/>
</dbReference>
<comment type="subcellular location">
    <subcellularLocation>
        <location evidence="3">Cytoplasm</location>
    </subcellularLocation>
    <subcellularLocation>
        <location evidence="2">Mitochondrion matrix</location>
    </subcellularLocation>
    <subcellularLocation>
        <location evidence="1">Mitochondrion outer membrane</location>
    </subcellularLocation>
</comment>
<sequence length="405" mass="46395">MSKQIENVEHHKCAIQDLLDKRGGGDLARKQYDLLVEKTQNPVTKSLPGKFQMGPQSKTREKFEELYSFIRKIQGDSCAEMQEFDSLLTSYQIWQSAEQIQQKPSKSGEGSFKRKKRPGSHKRLSMTVRESKAWPPPHDWPVNNSTQQSDEIQKLKHENELLSIKVDEMTTRLSKIASDKLTDGNPNFANLSDKNRPTKIGEKFGQMYDDEWSEAFDEIKRTSKKEDAEVYEILLNIVLAGQKFCQEVSETQLTSIERGMSEPMLRPMWLSGEKEYSVEELEANASFTASLKKSAKEFRRGAALASVLPLCTIFKDAKFKDICSYDVYKMESLSLYIDACIECLWLMSVQDPPMHITCLRKGDNYEPAHYGMFLTRGKAVEYTVWPAVFLYKNGPLVSKGYVKLK</sequence>
<evidence type="ECO:0000256" key="12">
    <source>
        <dbReference type="ARBA" id="ARBA00032687"/>
    </source>
</evidence>
<keyword evidence="7" id="KW-1000">Mitochondrion outer membrane</keyword>
<evidence type="ECO:0000313" key="15">
    <source>
        <dbReference type="EnsemblMetazoa" id="G27618.3:cds"/>
    </source>
</evidence>
<keyword evidence="6" id="KW-0963">Cytoplasm</keyword>
<name>A0A8W8LI86_MAGGI</name>
<evidence type="ECO:0000256" key="1">
    <source>
        <dbReference type="ARBA" id="ARBA00004294"/>
    </source>
</evidence>
<feature type="domain" description="Mitochondria-eating protein C-terminal" evidence="14">
    <location>
        <begin position="196"/>
        <end position="402"/>
    </location>
</feature>
<comment type="similarity">
    <text evidence="4">Belongs to the MIEAP family.</text>
</comment>
<reference evidence="15" key="1">
    <citation type="submission" date="2022-08" db="UniProtKB">
        <authorList>
            <consortium name="EnsemblMetazoa"/>
        </authorList>
    </citation>
    <scope>IDENTIFICATION</scope>
    <source>
        <strain evidence="15">05x7-T-G4-1.051#20</strain>
    </source>
</reference>
<keyword evidence="11" id="KW-0472">Membrane</keyword>
<dbReference type="PANTHER" id="PTHR21771">
    <property type="entry name" value="MITOCHONDRIA-EATING PROTEIN-RELATED"/>
    <property type="match status" value="1"/>
</dbReference>
<dbReference type="OMA" id="LYIDACI"/>
<evidence type="ECO:0000256" key="8">
    <source>
        <dbReference type="ARBA" id="ARBA00023054"/>
    </source>
</evidence>
<dbReference type="GO" id="GO:0005759">
    <property type="term" value="C:mitochondrial matrix"/>
    <property type="evidence" value="ECO:0007669"/>
    <property type="project" value="UniProtKB-SubCell"/>
</dbReference>
<accession>A0A8W8LI86</accession>
<feature type="region of interest" description="Disordered" evidence="13">
    <location>
        <begin position="99"/>
        <end position="145"/>
    </location>
</feature>
<organism evidence="15 16">
    <name type="scientific">Magallana gigas</name>
    <name type="common">Pacific oyster</name>
    <name type="synonym">Crassostrea gigas</name>
    <dbReference type="NCBI Taxonomy" id="29159"/>
    <lineage>
        <taxon>Eukaryota</taxon>
        <taxon>Metazoa</taxon>
        <taxon>Spiralia</taxon>
        <taxon>Lophotrochozoa</taxon>
        <taxon>Mollusca</taxon>
        <taxon>Bivalvia</taxon>
        <taxon>Autobranchia</taxon>
        <taxon>Pteriomorphia</taxon>
        <taxon>Ostreida</taxon>
        <taxon>Ostreoidea</taxon>
        <taxon>Ostreidae</taxon>
        <taxon>Magallana</taxon>
    </lineage>
</organism>
<dbReference type="GO" id="GO:0035695">
    <property type="term" value="P:mitophagy by internal vacuole formation"/>
    <property type="evidence" value="ECO:0007669"/>
    <property type="project" value="TreeGrafter"/>
</dbReference>
<evidence type="ECO:0000256" key="3">
    <source>
        <dbReference type="ARBA" id="ARBA00004496"/>
    </source>
</evidence>
<feature type="compositionally biased region" description="Basic residues" evidence="13">
    <location>
        <begin position="113"/>
        <end position="124"/>
    </location>
</feature>
<dbReference type="Pfam" id="PF16026">
    <property type="entry name" value="MIEAP"/>
    <property type="match status" value="1"/>
</dbReference>
<evidence type="ECO:0000256" key="2">
    <source>
        <dbReference type="ARBA" id="ARBA00004305"/>
    </source>
</evidence>
<dbReference type="Proteomes" id="UP000005408">
    <property type="component" value="Unassembled WGS sequence"/>
</dbReference>
<keyword evidence="16" id="KW-1185">Reference proteome</keyword>
<proteinExistence type="inferred from homology"/>
<dbReference type="GO" id="GO:0008289">
    <property type="term" value="F:lipid binding"/>
    <property type="evidence" value="ECO:0007669"/>
    <property type="project" value="UniProtKB-KW"/>
</dbReference>
<keyword evidence="10" id="KW-0496">Mitochondrion</keyword>
<dbReference type="EnsemblMetazoa" id="G27618.3">
    <property type="protein sequence ID" value="G27618.3:cds"/>
    <property type="gene ID" value="G27618"/>
</dbReference>
<dbReference type="PANTHER" id="PTHR21771:SF0">
    <property type="entry name" value="MITOCHONDRIA-EATING PROTEIN"/>
    <property type="match status" value="1"/>
</dbReference>
<protein>
    <recommendedName>
        <fullName evidence="5">Mitochondria-eating protein</fullName>
    </recommendedName>
    <alternativeName>
        <fullName evidence="12">Spermatogenesis-associated protein 18</fullName>
    </alternativeName>
</protein>